<dbReference type="InterPro" id="IPR007110">
    <property type="entry name" value="Ig-like_dom"/>
</dbReference>
<dbReference type="InterPro" id="IPR013783">
    <property type="entry name" value="Ig-like_fold"/>
</dbReference>
<dbReference type="Proteomes" id="UP000551127">
    <property type="component" value="Unassembled WGS sequence"/>
</dbReference>
<comment type="caution">
    <text evidence="6">The sequence shown here is derived from an EMBL/GenBank/DDBJ whole genome shotgun (WGS) entry which is preliminary data.</text>
</comment>
<dbReference type="PANTHER" id="PTHR16423">
    <property type="entry name" value="TREM-LIKE TRANSCRIPT PROTEIN"/>
    <property type="match status" value="1"/>
</dbReference>
<dbReference type="GO" id="GO:0038023">
    <property type="term" value="F:signaling receptor activity"/>
    <property type="evidence" value="ECO:0007669"/>
    <property type="project" value="TreeGrafter"/>
</dbReference>
<dbReference type="PANTHER" id="PTHR16423:SF6">
    <property type="entry name" value="TRIGGERING RECEPTOR EXPRESSED ON MYELOID CELLS 2-RELATED"/>
    <property type="match status" value="1"/>
</dbReference>
<dbReference type="InterPro" id="IPR003599">
    <property type="entry name" value="Ig_sub"/>
</dbReference>
<evidence type="ECO:0000259" key="5">
    <source>
        <dbReference type="PROSITE" id="PS50835"/>
    </source>
</evidence>
<reference evidence="6 7" key="1">
    <citation type="submission" date="2019-09" db="EMBL/GenBank/DDBJ databases">
        <title>Bird 10,000 Genomes (B10K) Project - Family phase.</title>
        <authorList>
            <person name="Zhang G."/>
        </authorList>
    </citation>
    <scope>NUCLEOTIDE SEQUENCE [LARGE SCALE GENOMIC DNA]</scope>
    <source>
        <strain evidence="6">B10K-DU-012-80</strain>
    </source>
</reference>
<dbReference type="SMART" id="SM00409">
    <property type="entry name" value="IG"/>
    <property type="match status" value="2"/>
</dbReference>
<evidence type="ECO:0000313" key="6">
    <source>
        <dbReference type="EMBL" id="NWR63005.1"/>
    </source>
</evidence>
<evidence type="ECO:0000256" key="1">
    <source>
        <dbReference type="ARBA" id="ARBA00022729"/>
    </source>
</evidence>
<evidence type="ECO:0000256" key="2">
    <source>
        <dbReference type="ARBA" id="ARBA00023157"/>
    </source>
</evidence>
<keyword evidence="3" id="KW-0393">Immunoglobulin domain</keyword>
<accession>A0A7K4YV65</accession>
<evidence type="ECO:0000256" key="4">
    <source>
        <dbReference type="SAM" id="Phobius"/>
    </source>
</evidence>
<feature type="domain" description="Ig-like" evidence="5">
    <location>
        <begin position="108"/>
        <end position="223"/>
    </location>
</feature>
<dbReference type="AlphaFoldDB" id="A0A7K4YV65"/>
<dbReference type="InterPro" id="IPR013106">
    <property type="entry name" value="Ig_V-set"/>
</dbReference>
<name>A0A7K4YV65_BUCAB</name>
<feature type="transmembrane region" description="Helical" evidence="4">
    <location>
        <begin position="264"/>
        <end position="286"/>
    </location>
</feature>
<evidence type="ECO:0000313" key="7">
    <source>
        <dbReference type="Proteomes" id="UP000551127"/>
    </source>
</evidence>
<dbReference type="GO" id="GO:0009986">
    <property type="term" value="C:cell surface"/>
    <property type="evidence" value="ECO:0007669"/>
    <property type="project" value="TreeGrafter"/>
</dbReference>
<evidence type="ECO:0000256" key="3">
    <source>
        <dbReference type="ARBA" id="ARBA00023319"/>
    </source>
</evidence>
<keyword evidence="4" id="KW-0472">Membrane</keyword>
<dbReference type="OrthoDB" id="8959642at2759"/>
<feature type="non-terminal residue" evidence="6">
    <location>
        <position position="372"/>
    </location>
</feature>
<dbReference type="SMART" id="SM00406">
    <property type="entry name" value="IGv"/>
    <property type="match status" value="2"/>
</dbReference>
<keyword evidence="4" id="KW-0812">Transmembrane</keyword>
<dbReference type="Pfam" id="PF07686">
    <property type="entry name" value="V-set"/>
    <property type="match status" value="2"/>
</dbReference>
<sequence>GLQAQTPDAEEIQREGSTLHIQCPYAAQTTYQDPKAWCLIRDREYEVLAEVMYTPHLNTRQVTMGRVTIEDNPMLRTVSITMADLQAEDSNRYSCVYRPYSYTYNYVPLKTISLTVFKELHRWELDSFSVRCKYSALVYSTDTKAWCRRSQASCNIWVTTNHLSSWPNNKALEGRVWIQDDTWERTVTITMQKLQARDTGVYWCALYRNFRLSRIMEVRLSVSKIVPFFGHCLVNGLCQHHAGLPSNIGKPLCSPGFSSNIDTFILSGVLSIIFILALISSIILYVRWHKQPKRRGNGQAEAIYEKPEDIAQLGSTERIESPKDDSEDLKYATINFKSQLSPEDTIYCNVEPSQAHRKPENEDVEYAIIAFK</sequence>
<dbReference type="EMBL" id="VYZL01004088">
    <property type="protein sequence ID" value="NWR63005.1"/>
    <property type="molecule type" value="Genomic_DNA"/>
</dbReference>
<dbReference type="InterPro" id="IPR052314">
    <property type="entry name" value="Immune_rcpt_domain"/>
</dbReference>
<proteinExistence type="predicted"/>
<organism evidence="6 7">
    <name type="scientific">Bucorvus abyssinicus</name>
    <name type="common">Northern ground-hornbill</name>
    <name type="synonym">Abyssinian ground-hornbill</name>
    <dbReference type="NCBI Taxonomy" id="153643"/>
    <lineage>
        <taxon>Eukaryota</taxon>
        <taxon>Metazoa</taxon>
        <taxon>Chordata</taxon>
        <taxon>Craniata</taxon>
        <taxon>Vertebrata</taxon>
        <taxon>Euteleostomi</taxon>
        <taxon>Archelosauria</taxon>
        <taxon>Archosauria</taxon>
        <taxon>Dinosauria</taxon>
        <taxon>Saurischia</taxon>
        <taxon>Theropoda</taxon>
        <taxon>Coelurosauria</taxon>
        <taxon>Aves</taxon>
        <taxon>Neognathae</taxon>
        <taxon>Neoaves</taxon>
        <taxon>Telluraves</taxon>
        <taxon>Coraciimorphae</taxon>
        <taxon>Bucerotiformes</taxon>
        <taxon>Bucorvidae</taxon>
        <taxon>Bucorvus</taxon>
    </lineage>
</organism>
<feature type="non-terminal residue" evidence="6">
    <location>
        <position position="1"/>
    </location>
</feature>
<keyword evidence="4" id="KW-1133">Transmembrane helix</keyword>
<dbReference type="InterPro" id="IPR036179">
    <property type="entry name" value="Ig-like_dom_sf"/>
</dbReference>
<dbReference type="Gene3D" id="2.60.40.10">
    <property type="entry name" value="Immunoglobulins"/>
    <property type="match status" value="2"/>
</dbReference>
<keyword evidence="7" id="KW-1185">Reference proteome</keyword>
<keyword evidence="2" id="KW-1015">Disulfide bond</keyword>
<gene>
    <name evidence="6" type="primary">Trem1</name>
    <name evidence="6" type="ORF">BUCABY_R15878</name>
</gene>
<protein>
    <submittedName>
        <fullName evidence="6">TREM1 protein</fullName>
    </submittedName>
</protein>
<dbReference type="PROSITE" id="PS50835">
    <property type="entry name" value="IG_LIKE"/>
    <property type="match status" value="1"/>
</dbReference>
<dbReference type="SUPFAM" id="SSF48726">
    <property type="entry name" value="Immunoglobulin"/>
    <property type="match status" value="2"/>
</dbReference>
<keyword evidence="1" id="KW-0732">Signal</keyword>